<dbReference type="RefSeq" id="WP_094389481.1">
    <property type="nucleotide sequence ID" value="NZ_JADYTN010000033.1"/>
</dbReference>
<gene>
    <name evidence="1" type="ORF">I6E12_11385</name>
</gene>
<organism evidence="1 2">
    <name type="scientific">Xylanibacter brevis</name>
    <dbReference type="NCBI Taxonomy" id="83231"/>
    <lineage>
        <taxon>Bacteria</taxon>
        <taxon>Pseudomonadati</taxon>
        <taxon>Bacteroidota</taxon>
        <taxon>Bacteroidia</taxon>
        <taxon>Bacteroidales</taxon>
        <taxon>Prevotellaceae</taxon>
        <taxon>Xylanibacter</taxon>
    </lineage>
</organism>
<comment type="caution">
    <text evidence="1">The sequence shown here is derived from an EMBL/GenBank/DDBJ whole genome shotgun (WGS) entry which is preliminary data.</text>
</comment>
<dbReference type="Proteomes" id="UP001200470">
    <property type="component" value="Unassembled WGS sequence"/>
</dbReference>
<name>A0ABS9CIX6_9BACT</name>
<dbReference type="EMBL" id="JADYTN010000033">
    <property type="protein sequence ID" value="MCF2564702.1"/>
    <property type="molecule type" value="Genomic_DNA"/>
</dbReference>
<reference evidence="1 2" key="1">
    <citation type="submission" date="2020-12" db="EMBL/GenBank/DDBJ databases">
        <title>Whole genome sequences of gut porcine anaerobes.</title>
        <authorList>
            <person name="Kubasova T."/>
            <person name="Jahodarova E."/>
            <person name="Rychlik I."/>
        </authorList>
    </citation>
    <scope>NUCLEOTIDE SEQUENCE [LARGE SCALE GENOMIC DNA]</scope>
    <source>
        <strain evidence="1 2">An925</strain>
    </source>
</reference>
<protein>
    <submittedName>
        <fullName evidence="1">Uncharacterized protein</fullName>
    </submittedName>
</protein>
<evidence type="ECO:0000313" key="2">
    <source>
        <dbReference type="Proteomes" id="UP001200470"/>
    </source>
</evidence>
<evidence type="ECO:0000313" key="1">
    <source>
        <dbReference type="EMBL" id="MCF2564702.1"/>
    </source>
</evidence>
<keyword evidence="2" id="KW-1185">Reference proteome</keyword>
<sequence>MYRIQSNPTGTRSIEVSEQHLATIEKYQLFRDLIDSNGYIDEQVLDKLKLNIRALLESEATTDKALLDLCLDVIYHHNMKAFGLQQLILLFINWKNQNEDPIGVDADVIQGTPLN</sequence>
<accession>A0ABS9CIX6</accession>
<proteinExistence type="predicted"/>